<dbReference type="PANTHER" id="PTHR30055">
    <property type="entry name" value="HTH-TYPE TRANSCRIPTIONAL REGULATOR RUTR"/>
    <property type="match status" value="1"/>
</dbReference>
<dbReference type="Gene3D" id="1.10.10.60">
    <property type="entry name" value="Homeodomain-like"/>
    <property type="match status" value="1"/>
</dbReference>
<dbReference type="eggNOG" id="COG1309">
    <property type="taxonomic scope" value="Bacteria"/>
</dbReference>
<dbReference type="GO" id="GO:0000976">
    <property type="term" value="F:transcription cis-regulatory region binding"/>
    <property type="evidence" value="ECO:0007669"/>
    <property type="project" value="TreeGrafter"/>
</dbReference>
<accession>R0CWD0</accession>
<dbReference type="SUPFAM" id="SSF48498">
    <property type="entry name" value="Tetracyclin repressor-like, C-terminal domain"/>
    <property type="match status" value="1"/>
</dbReference>
<dbReference type="PATRIC" id="fig|1292034.3.peg.3430"/>
<dbReference type="Gene3D" id="1.10.357.10">
    <property type="entry name" value="Tetracycline Repressor, domain 2"/>
    <property type="match status" value="1"/>
</dbReference>
<evidence type="ECO:0000313" key="7">
    <source>
        <dbReference type="Proteomes" id="UP000013063"/>
    </source>
</evidence>
<evidence type="ECO:0000259" key="5">
    <source>
        <dbReference type="PROSITE" id="PS50977"/>
    </source>
</evidence>
<dbReference type="InterPro" id="IPR036271">
    <property type="entry name" value="Tet_transcr_reg_TetR-rel_C_sf"/>
</dbReference>
<dbReference type="AlphaFoldDB" id="R0CWD0"/>
<dbReference type="OrthoDB" id="9779746at2"/>
<dbReference type="PRINTS" id="PR00455">
    <property type="entry name" value="HTHTETR"/>
</dbReference>
<proteinExistence type="predicted"/>
<dbReference type="PROSITE" id="PS50977">
    <property type="entry name" value="HTH_TETR_2"/>
    <property type="match status" value="1"/>
</dbReference>
<comment type="caution">
    <text evidence="6">The sequence shown here is derived from an EMBL/GenBank/DDBJ whole genome shotgun (WGS) entry which is preliminary data.</text>
</comment>
<evidence type="ECO:0000256" key="4">
    <source>
        <dbReference type="PROSITE-ProRule" id="PRU00335"/>
    </source>
</evidence>
<dbReference type="PANTHER" id="PTHR30055:SF234">
    <property type="entry name" value="HTH-TYPE TRANSCRIPTIONAL REGULATOR BETI"/>
    <property type="match status" value="1"/>
</dbReference>
<feature type="DNA-binding region" description="H-T-H motif" evidence="4">
    <location>
        <begin position="47"/>
        <end position="66"/>
    </location>
</feature>
<protein>
    <submittedName>
        <fullName evidence="6">Transcriptional regulator, TetR family</fullName>
    </submittedName>
</protein>
<keyword evidence="1" id="KW-0805">Transcription regulation</keyword>
<dbReference type="InterPro" id="IPR009057">
    <property type="entry name" value="Homeodomain-like_sf"/>
</dbReference>
<keyword evidence="3" id="KW-0804">Transcription</keyword>
<evidence type="ECO:0000313" key="6">
    <source>
        <dbReference type="EMBL" id="ENZ80635.1"/>
    </source>
</evidence>
<name>R0CWD0_CAUVI</name>
<dbReference type="InterPro" id="IPR050109">
    <property type="entry name" value="HTH-type_TetR-like_transc_reg"/>
</dbReference>
<dbReference type="EMBL" id="APMP01000028">
    <property type="protein sequence ID" value="ENZ80635.1"/>
    <property type="molecule type" value="Genomic_DNA"/>
</dbReference>
<evidence type="ECO:0000256" key="3">
    <source>
        <dbReference type="ARBA" id="ARBA00023163"/>
    </source>
</evidence>
<evidence type="ECO:0000256" key="2">
    <source>
        <dbReference type="ARBA" id="ARBA00023125"/>
    </source>
</evidence>
<dbReference type="GO" id="GO:0003700">
    <property type="term" value="F:DNA-binding transcription factor activity"/>
    <property type="evidence" value="ECO:0007669"/>
    <property type="project" value="TreeGrafter"/>
</dbReference>
<sequence>MAKGADPSALTDDVRPLAQSEKSVRKREAILRAAIEIINARGFAAATMTDIAAALDLKDAALYYYFPNKQALAYAGHQRSLERFEALLLRVDADGGTGLCKLRRFLRALLDDAVDNGPQLYFGDNSYLDPDQRLAIETWAARLSKRLERFLEEGMADGSLAPCEPELVVQLILGMLIWLTKWAPGTPGLTNERLLGAIESMALNGLAGPRAGRE</sequence>
<keyword evidence="7" id="KW-1185">Reference proteome</keyword>
<gene>
    <name evidence="6" type="ORF">OR37_03458</name>
</gene>
<dbReference type="Pfam" id="PF17932">
    <property type="entry name" value="TetR_C_24"/>
    <property type="match status" value="1"/>
</dbReference>
<reference evidence="6 7" key="1">
    <citation type="journal article" date="2013" name="Genome Announc.">
        <title>Draft Genome Sequence for Caulobacter sp. Strain OR37, a Bacterium Tolerant to Heavy Metals.</title>
        <authorList>
            <person name="Utturkar S.M."/>
            <person name="Bollmann A."/>
            <person name="Brzoska R.M."/>
            <person name="Klingeman D.M."/>
            <person name="Epstein S.E."/>
            <person name="Palumbo A.V."/>
            <person name="Brown S.D."/>
        </authorList>
    </citation>
    <scope>NUCLEOTIDE SEQUENCE [LARGE SCALE GENOMIC DNA]</scope>
    <source>
        <strain evidence="6 7">OR37</strain>
    </source>
</reference>
<dbReference type="InterPro" id="IPR001647">
    <property type="entry name" value="HTH_TetR"/>
</dbReference>
<keyword evidence="2 4" id="KW-0238">DNA-binding</keyword>
<dbReference type="Proteomes" id="UP000013063">
    <property type="component" value="Unassembled WGS sequence"/>
</dbReference>
<organism evidence="6 7">
    <name type="scientific">Caulobacter vibrioides OR37</name>
    <dbReference type="NCBI Taxonomy" id="1292034"/>
    <lineage>
        <taxon>Bacteria</taxon>
        <taxon>Pseudomonadati</taxon>
        <taxon>Pseudomonadota</taxon>
        <taxon>Alphaproteobacteria</taxon>
        <taxon>Caulobacterales</taxon>
        <taxon>Caulobacteraceae</taxon>
        <taxon>Caulobacter</taxon>
    </lineage>
</organism>
<dbReference type="Pfam" id="PF00440">
    <property type="entry name" value="TetR_N"/>
    <property type="match status" value="1"/>
</dbReference>
<feature type="domain" description="HTH tetR-type" evidence="5">
    <location>
        <begin position="24"/>
        <end position="84"/>
    </location>
</feature>
<dbReference type="InterPro" id="IPR041490">
    <property type="entry name" value="KstR2_TetR_C"/>
</dbReference>
<dbReference type="RefSeq" id="WP_004622678.1">
    <property type="nucleotide sequence ID" value="NZ_APMP01000028.1"/>
</dbReference>
<evidence type="ECO:0000256" key="1">
    <source>
        <dbReference type="ARBA" id="ARBA00023015"/>
    </source>
</evidence>
<dbReference type="SUPFAM" id="SSF46689">
    <property type="entry name" value="Homeodomain-like"/>
    <property type="match status" value="1"/>
</dbReference>